<dbReference type="Proteomes" id="UP000316598">
    <property type="component" value="Unassembled WGS sequence"/>
</dbReference>
<comment type="similarity">
    <text evidence="1">Belongs to the bacterial secretin family.</text>
</comment>
<reference evidence="3 4" key="1">
    <citation type="submission" date="2019-02" db="EMBL/GenBank/DDBJ databases">
        <title>Deep-cultivation of Planctomycetes and their phenomic and genomic characterization uncovers novel biology.</title>
        <authorList>
            <person name="Wiegand S."/>
            <person name="Jogler M."/>
            <person name="Boedeker C."/>
            <person name="Pinto D."/>
            <person name="Vollmers J."/>
            <person name="Rivas-Marin E."/>
            <person name="Kohn T."/>
            <person name="Peeters S.H."/>
            <person name="Heuer A."/>
            <person name="Rast P."/>
            <person name="Oberbeckmann S."/>
            <person name="Bunk B."/>
            <person name="Jeske O."/>
            <person name="Meyerdierks A."/>
            <person name="Storesund J.E."/>
            <person name="Kallscheuer N."/>
            <person name="Luecker S."/>
            <person name="Lage O.M."/>
            <person name="Pohl T."/>
            <person name="Merkel B.J."/>
            <person name="Hornburger P."/>
            <person name="Mueller R.-W."/>
            <person name="Bruemmer F."/>
            <person name="Labrenz M."/>
            <person name="Spormann A.M."/>
            <person name="Op Den Camp H."/>
            <person name="Overmann J."/>
            <person name="Amann R."/>
            <person name="Jetten M.S.M."/>
            <person name="Mascher T."/>
            <person name="Medema M.H."/>
            <person name="Devos D.P."/>
            <person name="Kaster A.-K."/>
            <person name="Ovreas L."/>
            <person name="Rohde M."/>
            <person name="Galperin M.Y."/>
            <person name="Jogler C."/>
        </authorList>
    </citation>
    <scope>NUCLEOTIDE SEQUENCE [LARGE SCALE GENOMIC DNA]</scope>
    <source>
        <strain evidence="3 4">Pla22</strain>
    </source>
</reference>
<dbReference type="EMBL" id="SJPI01000001">
    <property type="protein sequence ID" value="TWT54191.1"/>
    <property type="molecule type" value="Genomic_DNA"/>
</dbReference>
<feature type="domain" description="Type II/III secretion system secretin-like" evidence="2">
    <location>
        <begin position="240"/>
        <end position="412"/>
    </location>
</feature>
<evidence type="ECO:0000313" key="3">
    <source>
        <dbReference type="EMBL" id="TWT54191.1"/>
    </source>
</evidence>
<accession>A0A5C5WVM5</accession>
<dbReference type="GO" id="GO:0009306">
    <property type="term" value="P:protein secretion"/>
    <property type="evidence" value="ECO:0007669"/>
    <property type="project" value="InterPro"/>
</dbReference>
<evidence type="ECO:0000256" key="1">
    <source>
        <dbReference type="RuleBase" id="RU004003"/>
    </source>
</evidence>
<dbReference type="InterPro" id="IPR004846">
    <property type="entry name" value="T2SS/T3SS_dom"/>
</dbReference>
<sequence>MLIEKGGFVRSPNHLLDLFIKPHSSNQVSLHRSGVEDFAKILPFPGSIDAVHPPLVAPTLVAAPFFDRIMQVALSRSCLIMPNPQPRNYRWIVARVFLLACVFAAGPAQGQLSISGPLDDLGHDSAESPMGSVDSNPWPIALASASQPYSTAPRPVETQIHIKVHYLVLTGEQRRMLYEQLGDQPHLTQTSTTPKPPVTDLSKFAGQIESHSAVRSVQRCSRVVFASSLLPDLFDQVQVDEHSRVERSPAVILIEGNQAEMNNLTERPFAIGVDESQQQQVEFLVEGTQLRIFAHRQPTSVGQSESSPLRVVAELQFSRLDSSDTENVLIDKDTFVEIAAPKQTTKSVVVSSVVDSGQSILIDPLVNLPIRIQREKAMPVIGRVPLLGKAFTSLEETSVDQHTMVVLTPKVVIQP</sequence>
<dbReference type="Pfam" id="PF00263">
    <property type="entry name" value="Secretin"/>
    <property type="match status" value="1"/>
</dbReference>
<dbReference type="AlphaFoldDB" id="A0A5C5WVM5"/>
<evidence type="ECO:0000313" key="4">
    <source>
        <dbReference type="Proteomes" id="UP000316598"/>
    </source>
</evidence>
<name>A0A5C5WVM5_9BACT</name>
<evidence type="ECO:0000259" key="2">
    <source>
        <dbReference type="Pfam" id="PF00263"/>
    </source>
</evidence>
<gene>
    <name evidence="3" type="ORF">Pla22_18260</name>
</gene>
<protein>
    <submittedName>
        <fullName evidence="3">Bacterial type II and III secretion system protein</fullName>
    </submittedName>
</protein>
<comment type="caution">
    <text evidence="3">The sequence shown here is derived from an EMBL/GenBank/DDBJ whole genome shotgun (WGS) entry which is preliminary data.</text>
</comment>
<keyword evidence="4" id="KW-1185">Reference proteome</keyword>
<organism evidence="3 4">
    <name type="scientific">Rubripirellula amarantea</name>
    <dbReference type="NCBI Taxonomy" id="2527999"/>
    <lineage>
        <taxon>Bacteria</taxon>
        <taxon>Pseudomonadati</taxon>
        <taxon>Planctomycetota</taxon>
        <taxon>Planctomycetia</taxon>
        <taxon>Pirellulales</taxon>
        <taxon>Pirellulaceae</taxon>
        <taxon>Rubripirellula</taxon>
    </lineage>
</organism>
<proteinExistence type="inferred from homology"/>